<keyword evidence="3" id="KW-1185">Reference proteome</keyword>
<dbReference type="Gene3D" id="1.25.40.10">
    <property type="entry name" value="Tetratricopeptide repeat domain"/>
    <property type="match status" value="1"/>
</dbReference>
<name>A0ABT2DT09_9BACI</name>
<dbReference type="InterPro" id="IPR011990">
    <property type="entry name" value="TPR-like_helical_dom_sf"/>
</dbReference>
<dbReference type="PANTHER" id="PTHR37038:SF13">
    <property type="entry name" value="HTH CRO_C1-TYPE DOMAIN-CONTAINING PROTEIN"/>
    <property type="match status" value="1"/>
</dbReference>
<protein>
    <recommendedName>
        <fullName evidence="1">HTH-type transcriptional regulator Rgg C-terminal domain-containing protein</fullName>
    </recommendedName>
</protein>
<gene>
    <name evidence="2" type="ORF">NXZ79_18725</name>
</gene>
<dbReference type="InterPro" id="IPR010057">
    <property type="entry name" value="Transcription_activator_Rgg_C"/>
</dbReference>
<feature type="domain" description="HTH-type transcriptional regulator Rgg C-terminal" evidence="1">
    <location>
        <begin position="145"/>
        <end position="278"/>
    </location>
</feature>
<evidence type="ECO:0000313" key="3">
    <source>
        <dbReference type="Proteomes" id="UP001525021"/>
    </source>
</evidence>
<dbReference type="RefSeq" id="WP_012292828.1">
    <property type="nucleotide sequence ID" value="NZ_JANTOO010000019.1"/>
</dbReference>
<dbReference type="InterPro" id="IPR010982">
    <property type="entry name" value="Lambda_DNA-bd_dom_sf"/>
</dbReference>
<sequence length="290" mass="34776">MEQIHFGKTFKKIRLAKLYDQTKVSGKILHQTSFSKFELGKIDITVSKFVELLNSIEMKFEEFLYVHNNYNYSLRDEIINKFNNLKFLDGDLLVELISDAQSYLHDKEDNLVRDILYSCQGLYILKTERDFKKAGFYANKVWKRLQKSNIWYLSDLRLINSILFLFPLDTARHIVQFADSQLDKYKKYTDYKKYILPFKYNLVHLFLREGYYEDAFKYNEELIEEFLEQKTYVQIALCYLRKGIIQEKLLMKNNIDYIQKAESIVTLFNDNSLKNQLEIEKGYLTQLLHL</sequence>
<organism evidence="2 3">
    <name type="scientific">Lysinibacillus pinottii</name>
    <dbReference type="NCBI Taxonomy" id="2973932"/>
    <lineage>
        <taxon>Bacteria</taxon>
        <taxon>Bacillati</taxon>
        <taxon>Bacillota</taxon>
        <taxon>Bacilli</taxon>
        <taxon>Bacillales</taxon>
        <taxon>Bacillaceae</taxon>
        <taxon>Lysinibacillus</taxon>
    </lineage>
</organism>
<dbReference type="SUPFAM" id="SSF47413">
    <property type="entry name" value="lambda repressor-like DNA-binding domains"/>
    <property type="match status" value="1"/>
</dbReference>
<accession>A0ABT2DT09</accession>
<dbReference type="PANTHER" id="PTHR37038">
    <property type="entry name" value="TRANSCRIPTIONAL REGULATOR-RELATED"/>
    <property type="match status" value="1"/>
</dbReference>
<dbReference type="InterPro" id="IPR053163">
    <property type="entry name" value="HTH-type_regulator_Rgg"/>
</dbReference>
<evidence type="ECO:0000313" key="2">
    <source>
        <dbReference type="EMBL" id="MCS1398045.1"/>
    </source>
</evidence>
<dbReference type="EMBL" id="JANTOO010000019">
    <property type="protein sequence ID" value="MCS1398045.1"/>
    <property type="molecule type" value="Genomic_DNA"/>
</dbReference>
<dbReference type="Proteomes" id="UP001525021">
    <property type="component" value="Unassembled WGS sequence"/>
</dbReference>
<evidence type="ECO:0000259" key="1">
    <source>
        <dbReference type="Pfam" id="PF21259"/>
    </source>
</evidence>
<dbReference type="Pfam" id="PF21259">
    <property type="entry name" value="Rgg_C"/>
    <property type="match status" value="1"/>
</dbReference>
<proteinExistence type="predicted"/>
<comment type="caution">
    <text evidence="2">The sequence shown here is derived from an EMBL/GenBank/DDBJ whole genome shotgun (WGS) entry which is preliminary data.</text>
</comment>
<reference evidence="2 3" key="1">
    <citation type="submission" date="2022-08" db="EMBL/GenBank/DDBJ databases">
        <title>Lysinibacillus sequencing.</title>
        <authorList>
            <person name="Dunlap C."/>
        </authorList>
    </citation>
    <scope>NUCLEOTIDE SEQUENCE [LARGE SCALE GENOMIC DNA]</scope>
    <source>
        <strain evidence="2 3">PB211</strain>
    </source>
</reference>